<dbReference type="Gene3D" id="3.30.1440.10">
    <property type="match status" value="1"/>
</dbReference>
<name>A0A2M6WXT4_9BACT</name>
<dbReference type="EMBL" id="PEZV01000004">
    <property type="protein sequence ID" value="PIT97599.1"/>
    <property type="molecule type" value="Genomic_DNA"/>
</dbReference>
<dbReference type="PIRSF" id="PIRSF002161">
    <property type="entry name" value="Ribosomal_L5"/>
    <property type="match status" value="1"/>
</dbReference>
<evidence type="ECO:0000256" key="2">
    <source>
        <dbReference type="ARBA" id="ARBA00022980"/>
    </source>
</evidence>
<keyword evidence="3 6" id="KW-0687">Ribonucleoprotein</keyword>
<organism evidence="9 10">
    <name type="scientific">Candidatus Berkelbacteria bacterium CG10_big_fil_rev_8_21_14_0_10_41_12</name>
    <dbReference type="NCBI Taxonomy" id="1974513"/>
    <lineage>
        <taxon>Bacteria</taxon>
        <taxon>Candidatus Berkelbacteria</taxon>
    </lineage>
</organism>
<proteinExistence type="inferred from homology"/>
<dbReference type="InterPro" id="IPR031309">
    <property type="entry name" value="Ribosomal_uL5_C"/>
</dbReference>
<dbReference type="InterPro" id="IPR031310">
    <property type="entry name" value="Ribosomal_uL5_N"/>
</dbReference>
<dbReference type="SUPFAM" id="SSF55282">
    <property type="entry name" value="RL5-like"/>
    <property type="match status" value="1"/>
</dbReference>
<dbReference type="InterPro" id="IPR022803">
    <property type="entry name" value="Ribosomal_uL5_dom_sf"/>
</dbReference>
<evidence type="ECO:0000259" key="7">
    <source>
        <dbReference type="Pfam" id="PF00281"/>
    </source>
</evidence>
<evidence type="ECO:0000259" key="8">
    <source>
        <dbReference type="Pfam" id="PF00673"/>
    </source>
</evidence>
<dbReference type="Pfam" id="PF00281">
    <property type="entry name" value="Ribosomal_L5"/>
    <property type="match status" value="1"/>
</dbReference>
<evidence type="ECO:0000313" key="10">
    <source>
        <dbReference type="Proteomes" id="UP000228596"/>
    </source>
</evidence>
<comment type="caution">
    <text evidence="9">The sequence shown here is derived from an EMBL/GenBank/DDBJ whole genome shotgun (WGS) entry which is preliminary data.</text>
</comment>
<accession>A0A2M6WXT4</accession>
<dbReference type="InterPro" id="IPR002132">
    <property type="entry name" value="Ribosomal_uL5"/>
</dbReference>
<reference evidence="10" key="1">
    <citation type="submission" date="2017-09" db="EMBL/GenBank/DDBJ databases">
        <title>Depth-based differentiation of microbial function through sediment-hosted aquifers and enrichment of novel symbionts in the deep terrestrial subsurface.</title>
        <authorList>
            <person name="Probst A.J."/>
            <person name="Ladd B."/>
            <person name="Jarett J.K."/>
            <person name="Geller-Mcgrath D.E."/>
            <person name="Sieber C.M.K."/>
            <person name="Emerson J.B."/>
            <person name="Anantharaman K."/>
            <person name="Thomas B.C."/>
            <person name="Malmstrom R."/>
            <person name="Stieglmeier M."/>
            <person name="Klingl A."/>
            <person name="Woyke T."/>
            <person name="Ryan C.M."/>
            <person name="Banfield J.F."/>
        </authorList>
    </citation>
    <scope>NUCLEOTIDE SEQUENCE [LARGE SCALE GENOMIC DNA]</scope>
</reference>
<feature type="domain" description="Large ribosomal subunit protein uL5 N-terminal" evidence="7">
    <location>
        <begin position="29"/>
        <end position="78"/>
    </location>
</feature>
<sequence length="178" mass="20499">MRLQDKVNKQVAPQMAKEQNVNRLSLSMINKIVVNSGIGPFRADKNTVELIKNDLIKITGQIPKKTISKKSISGFKVRINDHVGFVVTLRNKKMWDFLEKLINLSIPRIRDFKGLDEKGFDREGNYTFAIREHIIFPEIEQEDVTATWGLAVTIVFENSDIKLNKKFLDMIGMPIKKR</sequence>
<evidence type="ECO:0000313" key="9">
    <source>
        <dbReference type="EMBL" id="PIT97599.1"/>
    </source>
</evidence>
<evidence type="ECO:0000256" key="3">
    <source>
        <dbReference type="ARBA" id="ARBA00023274"/>
    </source>
</evidence>
<dbReference type="Proteomes" id="UP000228596">
    <property type="component" value="Unassembled WGS sequence"/>
</dbReference>
<comment type="similarity">
    <text evidence="1 6">Belongs to the universal ribosomal protein uL5 family.</text>
</comment>
<evidence type="ECO:0000256" key="6">
    <source>
        <dbReference type="RuleBase" id="RU003930"/>
    </source>
</evidence>
<dbReference type="GO" id="GO:0006412">
    <property type="term" value="P:translation"/>
    <property type="evidence" value="ECO:0007669"/>
    <property type="project" value="InterPro"/>
</dbReference>
<protein>
    <recommendedName>
        <fullName evidence="4">Large ribosomal subunit protein uL5</fullName>
    </recommendedName>
    <alternativeName>
        <fullName evidence="5">50S ribosomal protein L5</fullName>
    </alternativeName>
</protein>
<evidence type="ECO:0000256" key="4">
    <source>
        <dbReference type="ARBA" id="ARBA00035245"/>
    </source>
</evidence>
<gene>
    <name evidence="9" type="primary">rplE</name>
    <name evidence="9" type="ORF">COT77_00610</name>
</gene>
<dbReference type="GO" id="GO:0005840">
    <property type="term" value="C:ribosome"/>
    <property type="evidence" value="ECO:0007669"/>
    <property type="project" value="UniProtKB-KW"/>
</dbReference>
<evidence type="ECO:0000256" key="1">
    <source>
        <dbReference type="ARBA" id="ARBA00008553"/>
    </source>
</evidence>
<dbReference type="GO" id="GO:0003735">
    <property type="term" value="F:structural constituent of ribosome"/>
    <property type="evidence" value="ECO:0007669"/>
    <property type="project" value="InterPro"/>
</dbReference>
<keyword evidence="2 6" id="KW-0689">Ribosomal protein</keyword>
<feature type="domain" description="Large ribosomal subunit protein uL5 C-terminal" evidence="8">
    <location>
        <begin position="83"/>
        <end position="174"/>
    </location>
</feature>
<dbReference type="AlphaFoldDB" id="A0A2M6WXT4"/>
<dbReference type="FunFam" id="3.30.1440.10:FF:000001">
    <property type="entry name" value="50S ribosomal protein L5"/>
    <property type="match status" value="1"/>
</dbReference>
<dbReference type="GO" id="GO:1990904">
    <property type="term" value="C:ribonucleoprotein complex"/>
    <property type="evidence" value="ECO:0007669"/>
    <property type="project" value="UniProtKB-KW"/>
</dbReference>
<evidence type="ECO:0000256" key="5">
    <source>
        <dbReference type="ARBA" id="ARBA00035461"/>
    </source>
</evidence>
<dbReference type="Pfam" id="PF00673">
    <property type="entry name" value="Ribosomal_L5_C"/>
    <property type="match status" value="1"/>
</dbReference>
<dbReference type="PANTHER" id="PTHR11994">
    <property type="entry name" value="60S RIBOSOMAL PROTEIN L11-RELATED"/>
    <property type="match status" value="1"/>
</dbReference>